<dbReference type="SUPFAM" id="SSF54637">
    <property type="entry name" value="Thioesterase/thiol ester dehydrase-isomerase"/>
    <property type="match status" value="1"/>
</dbReference>
<name>A0ABY3YKC2_9FLAO</name>
<protein>
    <submittedName>
        <fullName evidence="3">Acyl-CoA thioesterase</fullName>
    </submittedName>
</protein>
<keyword evidence="2" id="KW-0378">Hydrolase</keyword>
<evidence type="ECO:0000313" key="3">
    <source>
        <dbReference type="EMBL" id="UNY98195.1"/>
    </source>
</evidence>
<keyword evidence="4" id="KW-1185">Reference proteome</keyword>
<evidence type="ECO:0000256" key="2">
    <source>
        <dbReference type="ARBA" id="ARBA00022801"/>
    </source>
</evidence>
<evidence type="ECO:0000313" key="4">
    <source>
        <dbReference type="Proteomes" id="UP000829476"/>
    </source>
</evidence>
<reference evidence="3 4" key="1">
    <citation type="journal article" date="2018" name="Int. J. Syst. Evol. Microbiol.">
        <title>Zhouia spongiae sp. nov., isolated from a marine sponge.</title>
        <authorList>
            <person name="Zhuang L."/>
            <person name="Lin B."/>
            <person name="Qin F."/>
            <person name="Luo L."/>
        </authorList>
    </citation>
    <scope>NUCLEOTIDE SEQUENCE [LARGE SCALE GENOMIC DNA]</scope>
    <source>
        <strain evidence="3 4">HN-Y44</strain>
    </source>
</reference>
<sequence>MKVYEKHITVQQEDLDAMNHVNNVRYVQWVQDIAEEHWISIADTNQQHRYLWVVLSHHIEYKGEALLNDLITLKTYVSSSEGVRSIRKVEMFNAKTEKLLVKAETNWCLINAETKRPMRIPDEIKGIFKP</sequence>
<dbReference type="Gene3D" id="3.10.129.10">
    <property type="entry name" value="Hotdog Thioesterase"/>
    <property type="match status" value="1"/>
</dbReference>
<dbReference type="RefSeq" id="WP_242936602.1">
    <property type="nucleotide sequence ID" value="NZ_CP094326.1"/>
</dbReference>
<organism evidence="3 4">
    <name type="scientific">Zhouia spongiae</name>
    <dbReference type="NCBI Taxonomy" id="2202721"/>
    <lineage>
        <taxon>Bacteria</taxon>
        <taxon>Pseudomonadati</taxon>
        <taxon>Bacteroidota</taxon>
        <taxon>Flavobacteriia</taxon>
        <taxon>Flavobacteriales</taxon>
        <taxon>Flavobacteriaceae</taxon>
        <taxon>Zhouia</taxon>
    </lineage>
</organism>
<accession>A0ABY3YKC2</accession>
<dbReference type="InterPro" id="IPR029069">
    <property type="entry name" value="HotDog_dom_sf"/>
</dbReference>
<dbReference type="Proteomes" id="UP000829476">
    <property type="component" value="Chromosome"/>
</dbReference>
<evidence type="ECO:0000256" key="1">
    <source>
        <dbReference type="ARBA" id="ARBA00005953"/>
    </source>
</evidence>
<dbReference type="Pfam" id="PF13279">
    <property type="entry name" value="4HBT_2"/>
    <property type="match status" value="1"/>
</dbReference>
<dbReference type="CDD" id="cd00586">
    <property type="entry name" value="4HBT"/>
    <property type="match status" value="1"/>
</dbReference>
<dbReference type="InterPro" id="IPR050563">
    <property type="entry name" value="4-hydroxybenzoyl-CoA_TE"/>
</dbReference>
<dbReference type="PANTHER" id="PTHR31793:SF27">
    <property type="entry name" value="NOVEL THIOESTERASE SUPERFAMILY DOMAIN AND SAPOSIN A-TYPE DOMAIN CONTAINING PROTEIN (0610012H03RIK)"/>
    <property type="match status" value="1"/>
</dbReference>
<dbReference type="PANTHER" id="PTHR31793">
    <property type="entry name" value="4-HYDROXYBENZOYL-COA THIOESTERASE FAMILY MEMBER"/>
    <property type="match status" value="1"/>
</dbReference>
<proteinExistence type="inferred from homology"/>
<gene>
    <name evidence="3" type="ORF">MQE36_14025</name>
</gene>
<comment type="similarity">
    <text evidence="1">Belongs to the 4-hydroxybenzoyl-CoA thioesterase family.</text>
</comment>
<dbReference type="EMBL" id="CP094326">
    <property type="protein sequence ID" value="UNY98195.1"/>
    <property type="molecule type" value="Genomic_DNA"/>
</dbReference>